<dbReference type="EMBL" id="BGPR01012491">
    <property type="protein sequence ID" value="GBN56293.1"/>
    <property type="molecule type" value="Genomic_DNA"/>
</dbReference>
<gene>
    <name evidence="2" type="ORF">AVEN_235070_1</name>
</gene>
<evidence type="ECO:0000313" key="3">
    <source>
        <dbReference type="Proteomes" id="UP000499080"/>
    </source>
</evidence>
<dbReference type="Proteomes" id="UP000499080">
    <property type="component" value="Unassembled WGS sequence"/>
</dbReference>
<feature type="region of interest" description="Disordered" evidence="1">
    <location>
        <begin position="56"/>
        <end position="85"/>
    </location>
</feature>
<accession>A0A4Y2PZH7</accession>
<organism evidence="2 3">
    <name type="scientific">Araneus ventricosus</name>
    <name type="common">Orbweaver spider</name>
    <name type="synonym">Epeira ventricosa</name>
    <dbReference type="NCBI Taxonomy" id="182803"/>
    <lineage>
        <taxon>Eukaryota</taxon>
        <taxon>Metazoa</taxon>
        <taxon>Ecdysozoa</taxon>
        <taxon>Arthropoda</taxon>
        <taxon>Chelicerata</taxon>
        <taxon>Arachnida</taxon>
        <taxon>Araneae</taxon>
        <taxon>Araneomorphae</taxon>
        <taxon>Entelegynae</taxon>
        <taxon>Araneoidea</taxon>
        <taxon>Araneidae</taxon>
        <taxon>Araneus</taxon>
    </lineage>
</organism>
<comment type="caution">
    <text evidence="2">The sequence shown here is derived from an EMBL/GenBank/DDBJ whole genome shotgun (WGS) entry which is preliminary data.</text>
</comment>
<name>A0A4Y2PZH7_ARAVE</name>
<keyword evidence="3" id="KW-1185">Reference proteome</keyword>
<reference evidence="2 3" key="1">
    <citation type="journal article" date="2019" name="Sci. Rep.">
        <title>Orb-weaving spider Araneus ventricosus genome elucidates the spidroin gene catalogue.</title>
        <authorList>
            <person name="Kono N."/>
            <person name="Nakamura H."/>
            <person name="Ohtoshi R."/>
            <person name="Moran D.A.P."/>
            <person name="Shinohara A."/>
            <person name="Yoshida Y."/>
            <person name="Fujiwara M."/>
            <person name="Mori M."/>
            <person name="Tomita M."/>
            <person name="Arakawa K."/>
        </authorList>
    </citation>
    <scope>NUCLEOTIDE SEQUENCE [LARGE SCALE GENOMIC DNA]</scope>
</reference>
<proteinExistence type="predicted"/>
<dbReference type="AlphaFoldDB" id="A0A4Y2PZH7"/>
<evidence type="ECO:0000313" key="2">
    <source>
        <dbReference type="EMBL" id="GBN56293.1"/>
    </source>
</evidence>
<evidence type="ECO:0000256" key="1">
    <source>
        <dbReference type="SAM" id="MobiDB-lite"/>
    </source>
</evidence>
<protein>
    <submittedName>
        <fullName evidence="2">Uncharacterized protein</fullName>
    </submittedName>
</protein>
<sequence>MNNDPGVLKSRRTSKKSDLNSIVFRMTGTMAIRRAQKALRSIVGVDFREVTAVVTPKRGPESEMRRRRNYSPRPDDQRTRHKRFT</sequence>